<dbReference type="Proteomes" id="UP000019116">
    <property type="component" value="Chromosome 2D"/>
</dbReference>
<name>A0A3B6DJ52_WHEAT</name>
<organism evidence="2">
    <name type="scientific">Triticum aestivum</name>
    <name type="common">Wheat</name>
    <dbReference type="NCBI Taxonomy" id="4565"/>
    <lineage>
        <taxon>Eukaryota</taxon>
        <taxon>Viridiplantae</taxon>
        <taxon>Streptophyta</taxon>
        <taxon>Embryophyta</taxon>
        <taxon>Tracheophyta</taxon>
        <taxon>Spermatophyta</taxon>
        <taxon>Magnoliopsida</taxon>
        <taxon>Liliopsida</taxon>
        <taxon>Poales</taxon>
        <taxon>Poaceae</taxon>
        <taxon>BOP clade</taxon>
        <taxon>Pooideae</taxon>
        <taxon>Triticodae</taxon>
        <taxon>Triticeae</taxon>
        <taxon>Triticinae</taxon>
        <taxon>Triticum</taxon>
    </lineage>
</organism>
<keyword evidence="3" id="KW-1185">Reference proteome</keyword>
<proteinExistence type="predicted"/>
<dbReference type="OrthoDB" id="713928at2759"/>
<dbReference type="Gramene" id="TraesMAC2D03G01264250.1">
    <property type="protein sequence ID" value="TraesMAC2D03G01264250.1.CDS1"/>
    <property type="gene ID" value="TraesMAC2D03G01264250"/>
</dbReference>
<evidence type="ECO:0000313" key="2">
    <source>
        <dbReference type="EnsemblPlants" id="TraesCS2D02G470300.1.cds1"/>
    </source>
</evidence>
<evidence type="ECO:0000256" key="1">
    <source>
        <dbReference type="SAM" id="MobiDB-lite"/>
    </source>
</evidence>
<accession>A0A3B6DJ52</accession>
<reference evidence="2" key="1">
    <citation type="submission" date="2018-08" db="EMBL/GenBank/DDBJ databases">
        <authorList>
            <person name="Rossello M."/>
        </authorList>
    </citation>
    <scope>NUCLEOTIDE SEQUENCE [LARGE SCALE GENOMIC DNA]</scope>
    <source>
        <strain evidence="2">cv. Chinese Spring</strain>
    </source>
</reference>
<protein>
    <submittedName>
        <fullName evidence="2">Uncharacterized protein</fullName>
    </submittedName>
</protein>
<dbReference type="AlphaFoldDB" id="A0A3B6DJ52"/>
<dbReference type="Gramene" id="TraesCS2D02G470300.1">
    <property type="protein sequence ID" value="TraesCS2D02G470300.1.cds1"/>
    <property type="gene ID" value="TraesCS2D02G470300"/>
</dbReference>
<dbReference type="EnsemblPlants" id="TraesCS2D02G470300.1">
    <property type="protein sequence ID" value="TraesCS2D02G470300.1.cds1"/>
    <property type="gene ID" value="TraesCS2D02G470300"/>
</dbReference>
<sequence>MVEIDEEKMQRFAGRDTRLQARLREIELWYTRKREMYAEADAIFEGLTAAEERSLFGPGERKHPLQVLLWAMDQADSPVRSVARKWVAFTSFETVDLAPAMKESALRSREGVLALPAPGSAMAPIVLHEDPVEEPPQEVARMPRRSARLAPAPPTPTPRRSARLAGIDA</sequence>
<dbReference type="Gramene" id="TraesSTA2D03G01255160.1">
    <property type="protein sequence ID" value="TraesSTA2D03G01255160.1.CDS1"/>
    <property type="gene ID" value="TraesSTA2D03G01255160"/>
</dbReference>
<dbReference type="Gramene" id="TraesLDM2D03G01267260.1">
    <property type="protein sequence ID" value="TraesLDM2D03G01267260.1.CDS1"/>
    <property type="gene ID" value="TraesLDM2D03G01267260"/>
</dbReference>
<feature type="region of interest" description="Disordered" evidence="1">
    <location>
        <begin position="131"/>
        <end position="169"/>
    </location>
</feature>
<dbReference type="Gramene" id="TraesWEE_scaffold_070884_01G000500.1">
    <property type="protein sequence ID" value="TraesWEE_scaffold_070884_01G000500.1"/>
    <property type="gene ID" value="TraesWEE_scaffold_070884_01G000500"/>
</dbReference>
<evidence type="ECO:0000313" key="3">
    <source>
        <dbReference type="Proteomes" id="UP000019116"/>
    </source>
</evidence>
<dbReference type="Gramene" id="TraesLAC2D03G01217830.1">
    <property type="protein sequence ID" value="TraesLAC2D03G01217830.1.CDS1"/>
    <property type="gene ID" value="TraesLAC2D03G01217830"/>
</dbReference>
<reference evidence="2" key="2">
    <citation type="submission" date="2018-10" db="UniProtKB">
        <authorList>
            <consortium name="EnsemblPlants"/>
        </authorList>
    </citation>
    <scope>IDENTIFICATION</scope>
</reference>